<sequence length="767" mass="80413">MSKTLRTVAVIAGAVALIAATAGTAAVALAPAGMAGSATVAGVSAATLSTVATVASVASTLATIGAQMTAKKPPARGTINQVVISREAVSPCILGRTYSGGVLRHDVGYGATLKKVKNPYRGQVIVYSVAGPCQALEGIYMDYAQIPVTGNAATGYYSGFLYRDYRRGLWTETALVPHFAGMPRWGSDYNLSSKAAILWNGKFDKDGKRFASGWPTSGAVWQGVMGYDARLDSTMPGGSGAHRADDESTWTYNEDPGSQAASYVLGRFRNGKKVFGVGLPADGVILPDFATLSNVCAANDWKVGGVIYEPGDRWANLKRILEAGGAEPLWRGGRLGLKINMPRVSIYTVTADDLADGDVEVTAMQPWASRKNGIRPKYRSEAHKWEYVQSELVSVPTYVDEDGEPKIDELQWDLVQDKDAVAQHAAYHLVNSREMPIILPCKPHMRHFGPGDMLTLDLPEHGMAGLDAVIMTHRPDPGSMNVVFTLSTETTAKHPYALGQTGTAPPTPALTTGEDKDDIANEVVRGADGYSVAPSSWVKAISATNGGVPRAGQFPLSTTFYVFQGALDISEDPLTVYSISAVNCVASLGGDNNRVLTIDAMSADEARVDVTITYDGVFIATAPVQLTKVKDGGAVGGASDSSLTVTNSASYGGADGGPLTVSVGPDGMVTVDVNLSYQATSGAGKLAGKVQYRTTPGSGSWADMAAETQDPYGATASESSALTFSASIAGPVSAESWEFQLLTRRWNGSGTLAPVSGATTMTVAWAA</sequence>
<evidence type="ECO:0008006" key="4">
    <source>
        <dbReference type="Google" id="ProtNLM"/>
    </source>
</evidence>
<keyword evidence="3" id="KW-1185">Reference proteome</keyword>
<evidence type="ECO:0000313" key="2">
    <source>
        <dbReference type="EMBL" id="MFC3442795.1"/>
    </source>
</evidence>
<reference evidence="3" key="1">
    <citation type="journal article" date="2019" name="Int. J. Syst. Evol. Microbiol.">
        <title>The Global Catalogue of Microorganisms (GCM) 10K type strain sequencing project: providing services to taxonomists for standard genome sequencing and annotation.</title>
        <authorList>
            <consortium name="The Broad Institute Genomics Platform"/>
            <consortium name="The Broad Institute Genome Sequencing Center for Infectious Disease"/>
            <person name="Wu L."/>
            <person name="Ma J."/>
        </authorList>
    </citation>
    <scope>NUCLEOTIDE SEQUENCE [LARGE SCALE GENOMIC DNA]</scope>
    <source>
        <strain evidence="3">CCM 7491</strain>
    </source>
</reference>
<gene>
    <name evidence="2" type="ORF">ACFOKF_16600</name>
</gene>
<organism evidence="2 3">
    <name type="scientific">Sphingobium rhizovicinum</name>
    <dbReference type="NCBI Taxonomy" id="432308"/>
    <lineage>
        <taxon>Bacteria</taxon>
        <taxon>Pseudomonadati</taxon>
        <taxon>Pseudomonadota</taxon>
        <taxon>Alphaproteobacteria</taxon>
        <taxon>Sphingomonadales</taxon>
        <taxon>Sphingomonadaceae</taxon>
        <taxon>Sphingobium</taxon>
    </lineage>
</organism>
<accession>A0ABV7NIH3</accession>
<dbReference type="Proteomes" id="UP001595681">
    <property type="component" value="Unassembled WGS sequence"/>
</dbReference>
<feature type="chain" id="PRO_5045652253" description="Tip attachment protein J domain-containing protein" evidence="1">
    <location>
        <begin position="26"/>
        <end position="767"/>
    </location>
</feature>
<protein>
    <recommendedName>
        <fullName evidence="4">Tip attachment protein J domain-containing protein</fullName>
    </recommendedName>
</protein>
<evidence type="ECO:0000256" key="1">
    <source>
        <dbReference type="SAM" id="SignalP"/>
    </source>
</evidence>
<comment type="caution">
    <text evidence="2">The sequence shown here is derived from an EMBL/GenBank/DDBJ whole genome shotgun (WGS) entry which is preliminary data.</text>
</comment>
<feature type="signal peptide" evidence="1">
    <location>
        <begin position="1"/>
        <end position="25"/>
    </location>
</feature>
<proteinExistence type="predicted"/>
<dbReference type="EMBL" id="JBHRVU010000004">
    <property type="protein sequence ID" value="MFC3442795.1"/>
    <property type="molecule type" value="Genomic_DNA"/>
</dbReference>
<dbReference type="RefSeq" id="WP_380797046.1">
    <property type="nucleotide sequence ID" value="NZ_JBHRVU010000004.1"/>
</dbReference>
<name>A0ABV7NIH3_9SPHN</name>
<evidence type="ECO:0000313" key="3">
    <source>
        <dbReference type="Proteomes" id="UP001595681"/>
    </source>
</evidence>
<keyword evidence="1" id="KW-0732">Signal</keyword>